<proteinExistence type="predicted"/>
<dbReference type="AlphaFoldDB" id="A0A834TVE5"/>
<evidence type="ECO:0000313" key="1">
    <source>
        <dbReference type="EMBL" id="KAF7824909.1"/>
    </source>
</evidence>
<keyword evidence="2" id="KW-1185">Reference proteome</keyword>
<dbReference type="EMBL" id="JAAIUW010000007">
    <property type="protein sequence ID" value="KAF7824909.1"/>
    <property type="molecule type" value="Genomic_DNA"/>
</dbReference>
<sequence>MRVWGFGCCGWEGGGGSIFLGEGWKGWVTFGEGGGMGEGIGEGMKLVGRGSRFGWEVKGNGGFGKV</sequence>
<accession>A0A834TVE5</accession>
<evidence type="ECO:0000313" key="2">
    <source>
        <dbReference type="Proteomes" id="UP000634136"/>
    </source>
</evidence>
<dbReference type="Proteomes" id="UP000634136">
    <property type="component" value="Unassembled WGS sequence"/>
</dbReference>
<gene>
    <name evidence="1" type="ORF">G2W53_023053</name>
</gene>
<name>A0A834TVE5_9FABA</name>
<reference evidence="1" key="1">
    <citation type="submission" date="2020-09" db="EMBL/GenBank/DDBJ databases">
        <title>Genome-Enabled Discovery of Anthraquinone Biosynthesis in Senna tora.</title>
        <authorList>
            <person name="Kang S.-H."/>
            <person name="Pandey R.P."/>
            <person name="Lee C.-M."/>
            <person name="Sim J.-S."/>
            <person name="Jeong J.-T."/>
            <person name="Choi B.-S."/>
            <person name="Jung M."/>
            <person name="Ginzburg D."/>
            <person name="Zhao K."/>
            <person name="Won S.Y."/>
            <person name="Oh T.-J."/>
            <person name="Yu Y."/>
            <person name="Kim N.-H."/>
            <person name="Lee O.R."/>
            <person name="Lee T.-H."/>
            <person name="Bashyal P."/>
            <person name="Kim T.-S."/>
            <person name="Lee W.-H."/>
            <person name="Kawkins C."/>
            <person name="Kim C.-K."/>
            <person name="Kim J.S."/>
            <person name="Ahn B.O."/>
            <person name="Rhee S.Y."/>
            <person name="Sohng J.K."/>
        </authorList>
    </citation>
    <scope>NUCLEOTIDE SEQUENCE</scope>
    <source>
        <tissue evidence="1">Leaf</tissue>
    </source>
</reference>
<protein>
    <submittedName>
        <fullName evidence="1">Uncharacterized protein</fullName>
    </submittedName>
</protein>
<comment type="caution">
    <text evidence="1">The sequence shown here is derived from an EMBL/GenBank/DDBJ whole genome shotgun (WGS) entry which is preliminary data.</text>
</comment>
<organism evidence="1 2">
    <name type="scientific">Senna tora</name>
    <dbReference type="NCBI Taxonomy" id="362788"/>
    <lineage>
        <taxon>Eukaryota</taxon>
        <taxon>Viridiplantae</taxon>
        <taxon>Streptophyta</taxon>
        <taxon>Embryophyta</taxon>
        <taxon>Tracheophyta</taxon>
        <taxon>Spermatophyta</taxon>
        <taxon>Magnoliopsida</taxon>
        <taxon>eudicotyledons</taxon>
        <taxon>Gunneridae</taxon>
        <taxon>Pentapetalae</taxon>
        <taxon>rosids</taxon>
        <taxon>fabids</taxon>
        <taxon>Fabales</taxon>
        <taxon>Fabaceae</taxon>
        <taxon>Caesalpinioideae</taxon>
        <taxon>Cassia clade</taxon>
        <taxon>Senna</taxon>
    </lineage>
</organism>